<dbReference type="Proteomes" id="UP000657931">
    <property type="component" value="Unassembled WGS sequence"/>
</dbReference>
<keyword evidence="6" id="KW-0564">Palmitate</keyword>
<comment type="caution">
    <text evidence="11">The sequence shown here is derived from an EMBL/GenBank/DDBJ whole genome shotgun (WGS) entry which is preliminary data.</text>
</comment>
<feature type="domain" description="Spore germination protein N-terminal" evidence="10">
    <location>
        <begin position="21"/>
        <end position="197"/>
    </location>
</feature>
<keyword evidence="12" id="KW-1185">Reference proteome</keyword>
<dbReference type="PROSITE" id="PS51257">
    <property type="entry name" value="PROKAR_LIPOPROTEIN"/>
    <property type="match status" value="1"/>
</dbReference>
<evidence type="ECO:0000256" key="8">
    <source>
        <dbReference type="SAM" id="SignalP"/>
    </source>
</evidence>
<evidence type="ECO:0000313" key="12">
    <source>
        <dbReference type="Proteomes" id="UP000657931"/>
    </source>
</evidence>
<dbReference type="PANTHER" id="PTHR35789">
    <property type="entry name" value="SPORE GERMINATION PROTEIN B3"/>
    <property type="match status" value="1"/>
</dbReference>
<gene>
    <name evidence="11" type="ORF">H9655_05285</name>
</gene>
<protein>
    <submittedName>
        <fullName evidence="11">Ger(X)C family spore germination protein</fullName>
    </submittedName>
</protein>
<dbReference type="Pfam" id="PF05504">
    <property type="entry name" value="Spore_GerAC"/>
    <property type="match status" value="1"/>
</dbReference>
<dbReference type="RefSeq" id="WP_191811664.1">
    <property type="nucleotide sequence ID" value="NZ_JACSQT010000002.1"/>
</dbReference>
<evidence type="ECO:0000256" key="5">
    <source>
        <dbReference type="ARBA" id="ARBA00023136"/>
    </source>
</evidence>
<keyword evidence="5" id="KW-0472">Membrane</keyword>
<evidence type="ECO:0000259" key="10">
    <source>
        <dbReference type="Pfam" id="PF25198"/>
    </source>
</evidence>
<dbReference type="Gene3D" id="3.30.300.210">
    <property type="entry name" value="Nutrient germinant receptor protein C, domain 3"/>
    <property type="match status" value="1"/>
</dbReference>
<evidence type="ECO:0000256" key="3">
    <source>
        <dbReference type="ARBA" id="ARBA00022544"/>
    </source>
</evidence>
<dbReference type="EMBL" id="JACSQT010000002">
    <property type="protein sequence ID" value="MBD7936430.1"/>
    <property type="molecule type" value="Genomic_DNA"/>
</dbReference>
<sequence length="384" mass="43894">MIKKICILIIMITPLLTACWDSHEPERQMYAHGLGVDYKDNKYTVYVQIINLSLLAKSESSGGDKKIKYELGKASGNSVEEAIIKLYRSTQSKVFWGHLNYIVFTTSLIDQDSLKPVVDYIERYFEAHYRVWMYVCNEPLEKILKTTSILGMSMEFTRLSNPSVTTNKNFNVAPVDLRNLSIALDEPPYRALVPLITYSNDTWESNEGEDSVIKFDGLAVLSEKEMKRIFNNHEIAGYRWVKEEFTNQELIVQPSGPENIGLLINDMKVKVKPNSNIKNNSPSFEIEVKAKGSITHMGTDLQLNKIKQKGEEVIKQDILKTFNTALESDIDIYNLSNRLYKKNLKQWNKVQEKGKIPLTPESLHVSVDLFIKDSGGHKMEPAFD</sequence>
<dbReference type="PANTHER" id="PTHR35789:SF1">
    <property type="entry name" value="SPORE GERMINATION PROTEIN B3"/>
    <property type="match status" value="1"/>
</dbReference>
<evidence type="ECO:0000256" key="6">
    <source>
        <dbReference type="ARBA" id="ARBA00023139"/>
    </source>
</evidence>
<feature type="chain" id="PRO_5047091890" evidence="8">
    <location>
        <begin position="19"/>
        <end position="384"/>
    </location>
</feature>
<dbReference type="InterPro" id="IPR038501">
    <property type="entry name" value="Spore_GerAC_C_sf"/>
</dbReference>
<dbReference type="NCBIfam" id="TIGR02887">
    <property type="entry name" value="spore_ger_x_C"/>
    <property type="match status" value="1"/>
</dbReference>
<dbReference type="InterPro" id="IPR046953">
    <property type="entry name" value="Spore_GerAC-like_C"/>
</dbReference>
<keyword evidence="4 8" id="KW-0732">Signal</keyword>
<dbReference type="InterPro" id="IPR008844">
    <property type="entry name" value="Spore_GerAC-like"/>
</dbReference>
<comment type="subcellular location">
    <subcellularLocation>
        <location evidence="1">Membrane</location>
        <topology evidence="1">Lipid-anchor</topology>
    </subcellularLocation>
</comment>
<feature type="domain" description="Spore germination GerAC-like C-terminal" evidence="9">
    <location>
        <begin position="216"/>
        <end position="374"/>
    </location>
</feature>
<keyword evidence="3" id="KW-0309">Germination</keyword>
<comment type="similarity">
    <text evidence="2">Belongs to the GerABKC lipoprotein family.</text>
</comment>
<evidence type="ECO:0000256" key="2">
    <source>
        <dbReference type="ARBA" id="ARBA00007886"/>
    </source>
</evidence>
<evidence type="ECO:0000256" key="7">
    <source>
        <dbReference type="ARBA" id="ARBA00023288"/>
    </source>
</evidence>
<keyword evidence="7" id="KW-0449">Lipoprotein</keyword>
<evidence type="ECO:0000256" key="4">
    <source>
        <dbReference type="ARBA" id="ARBA00022729"/>
    </source>
</evidence>
<organism evidence="11 12">
    <name type="scientific">Cytobacillus stercorigallinarum</name>
    <dbReference type="NCBI Taxonomy" id="2762240"/>
    <lineage>
        <taxon>Bacteria</taxon>
        <taxon>Bacillati</taxon>
        <taxon>Bacillota</taxon>
        <taxon>Bacilli</taxon>
        <taxon>Bacillales</taxon>
        <taxon>Bacillaceae</taxon>
        <taxon>Cytobacillus</taxon>
    </lineage>
</organism>
<accession>A0ABR8QLN0</accession>
<proteinExistence type="inferred from homology"/>
<reference evidence="11 12" key="1">
    <citation type="submission" date="2020-08" db="EMBL/GenBank/DDBJ databases">
        <title>A Genomic Blueprint of the Chicken Gut Microbiome.</title>
        <authorList>
            <person name="Gilroy R."/>
            <person name="Ravi A."/>
            <person name="Getino M."/>
            <person name="Pursley I."/>
            <person name="Horton D.L."/>
            <person name="Alikhan N.-F."/>
            <person name="Baker D."/>
            <person name="Gharbi K."/>
            <person name="Hall N."/>
            <person name="Watson M."/>
            <person name="Adriaenssens E.M."/>
            <person name="Foster-Nyarko E."/>
            <person name="Jarju S."/>
            <person name="Secka A."/>
            <person name="Antonio M."/>
            <person name="Oren A."/>
            <person name="Chaudhuri R."/>
            <person name="La Ragione R.M."/>
            <person name="Hildebrand F."/>
            <person name="Pallen M.J."/>
        </authorList>
    </citation>
    <scope>NUCLEOTIDE SEQUENCE [LARGE SCALE GENOMIC DNA]</scope>
    <source>
        <strain evidence="11 12">Sa5YUA1</strain>
    </source>
</reference>
<dbReference type="Pfam" id="PF25198">
    <property type="entry name" value="Spore_GerAC_N"/>
    <property type="match status" value="1"/>
</dbReference>
<evidence type="ECO:0000256" key="1">
    <source>
        <dbReference type="ARBA" id="ARBA00004635"/>
    </source>
</evidence>
<evidence type="ECO:0000313" key="11">
    <source>
        <dbReference type="EMBL" id="MBD7936430.1"/>
    </source>
</evidence>
<name>A0ABR8QLN0_9BACI</name>
<feature type="signal peptide" evidence="8">
    <location>
        <begin position="1"/>
        <end position="18"/>
    </location>
</feature>
<dbReference type="InterPro" id="IPR057336">
    <property type="entry name" value="GerAC_N"/>
</dbReference>
<evidence type="ECO:0000259" key="9">
    <source>
        <dbReference type="Pfam" id="PF05504"/>
    </source>
</evidence>